<dbReference type="Proteomes" id="UP000192582">
    <property type="component" value="Unassembled WGS sequence"/>
</dbReference>
<proteinExistence type="predicted"/>
<reference evidence="1 2" key="1">
    <citation type="submission" date="2017-04" db="EMBL/GenBank/DDBJ databases">
        <authorList>
            <person name="Afonso C.L."/>
            <person name="Miller P.J."/>
            <person name="Scott M.A."/>
            <person name="Spackman E."/>
            <person name="Goraichik I."/>
            <person name="Dimitrov K.M."/>
            <person name="Suarez D.L."/>
            <person name="Swayne D.E."/>
        </authorList>
    </citation>
    <scope>NUCLEOTIDE SEQUENCE [LARGE SCALE GENOMIC DNA]</scope>
    <source>
        <strain evidence="1 2">KR-140</strain>
    </source>
</reference>
<sequence length="61" mass="7095">MFFPPGRVHLSFLIFFPSPVTLVWLMRKIVHVDADAFFAGVELRDNPGKQNSRREIACYTR</sequence>
<dbReference type="SUPFAM" id="SSF56672">
    <property type="entry name" value="DNA/RNA polymerases"/>
    <property type="match status" value="1"/>
</dbReference>
<gene>
    <name evidence="1" type="ORF">SAMN00790413_04558</name>
</gene>
<accession>A0A1W1UJX3</accession>
<dbReference type="AlphaFoldDB" id="A0A1W1UJX3"/>
<evidence type="ECO:0000313" key="2">
    <source>
        <dbReference type="Proteomes" id="UP000192582"/>
    </source>
</evidence>
<evidence type="ECO:0000313" key="1">
    <source>
        <dbReference type="EMBL" id="SMB81380.1"/>
    </source>
</evidence>
<evidence type="ECO:0008006" key="3">
    <source>
        <dbReference type="Google" id="ProtNLM"/>
    </source>
</evidence>
<protein>
    <recommendedName>
        <fullName evidence="3">UmuC domain-containing protein</fullName>
    </recommendedName>
</protein>
<organism evidence="1 2">
    <name type="scientific">Deinococcus hopiensis KR-140</name>
    <dbReference type="NCBI Taxonomy" id="695939"/>
    <lineage>
        <taxon>Bacteria</taxon>
        <taxon>Thermotogati</taxon>
        <taxon>Deinococcota</taxon>
        <taxon>Deinococci</taxon>
        <taxon>Deinococcales</taxon>
        <taxon>Deinococcaceae</taxon>
        <taxon>Deinococcus</taxon>
    </lineage>
</organism>
<dbReference type="EMBL" id="FWWU01000005">
    <property type="protein sequence ID" value="SMB81380.1"/>
    <property type="molecule type" value="Genomic_DNA"/>
</dbReference>
<name>A0A1W1UJX3_9DEIO</name>
<keyword evidence="2" id="KW-1185">Reference proteome</keyword>
<dbReference type="InterPro" id="IPR043502">
    <property type="entry name" value="DNA/RNA_pol_sf"/>
</dbReference>